<dbReference type="SUPFAM" id="SSF143430">
    <property type="entry name" value="TTP0101/SSO1404-like"/>
    <property type="match status" value="1"/>
</dbReference>
<dbReference type="InterPro" id="IPR048846">
    <property type="entry name" value="PaaX-like_central"/>
</dbReference>
<evidence type="ECO:0000256" key="1">
    <source>
        <dbReference type="SAM" id="Phobius"/>
    </source>
</evidence>
<dbReference type="PANTHER" id="PTHR30319">
    <property type="entry name" value="PHENYLACETIC ACID REGULATOR-RELATED TRANSCRIPTIONAL REPRESSOR"/>
    <property type="match status" value="1"/>
</dbReference>
<feature type="domain" description="Transcriptional repressor PaaX-like central Cas2-like" evidence="2">
    <location>
        <begin position="111"/>
        <end position="184"/>
    </location>
</feature>
<keyword evidence="1" id="KW-1133">Transmembrane helix</keyword>
<evidence type="ECO:0000313" key="4">
    <source>
        <dbReference type="Proteomes" id="UP000230481"/>
    </source>
</evidence>
<proteinExistence type="predicted"/>
<evidence type="ECO:0000313" key="3">
    <source>
        <dbReference type="EMBL" id="PIT96922.1"/>
    </source>
</evidence>
<dbReference type="Proteomes" id="UP000230481">
    <property type="component" value="Unassembled WGS sequence"/>
</dbReference>
<organism evidence="3 4">
    <name type="scientific">Candidatus Campbellbacteria bacterium CG10_big_fil_rev_8_21_14_0_10_35_52</name>
    <dbReference type="NCBI Taxonomy" id="1974527"/>
    <lineage>
        <taxon>Bacteria</taxon>
        <taxon>Candidatus Campbelliibacteriota</taxon>
    </lineage>
</organism>
<comment type="caution">
    <text evidence="3">The sequence shown here is derived from an EMBL/GenBank/DDBJ whole genome shotgun (WGS) entry which is preliminary data.</text>
</comment>
<keyword evidence="1" id="KW-0472">Membrane</keyword>
<dbReference type="PANTHER" id="PTHR30319:SF1">
    <property type="entry name" value="TRANSCRIPTIONAL REPRESSOR PAAX"/>
    <property type="match status" value="1"/>
</dbReference>
<keyword evidence="1" id="KW-0812">Transmembrane</keyword>
<reference evidence="4" key="1">
    <citation type="submission" date="2017-09" db="EMBL/GenBank/DDBJ databases">
        <title>Depth-based differentiation of microbial function through sediment-hosted aquifers and enrichment of novel symbionts in the deep terrestrial subsurface.</title>
        <authorList>
            <person name="Probst A.J."/>
            <person name="Ladd B."/>
            <person name="Jarett J.K."/>
            <person name="Geller-Mcgrath D.E."/>
            <person name="Sieber C.M.K."/>
            <person name="Emerson J.B."/>
            <person name="Anantharaman K."/>
            <person name="Thomas B.C."/>
            <person name="Malmstrom R."/>
            <person name="Stieglmeier M."/>
            <person name="Klingl A."/>
            <person name="Woyke T."/>
            <person name="Ryan C.M."/>
            <person name="Banfield J.F."/>
        </authorList>
    </citation>
    <scope>NUCLEOTIDE SEQUENCE [LARGE SCALE GENOMIC DNA]</scope>
</reference>
<evidence type="ECO:0000259" key="2">
    <source>
        <dbReference type="Pfam" id="PF20803"/>
    </source>
</evidence>
<dbReference type="GO" id="GO:0006351">
    <property type="term" value="P:DNA-templated transcription"/>
    <property type="evidence" value="ECO:0007669"/>
    <property type="project" value="TreeGrafter"/>
</dbReference>
<dbReference type="AlphaFoldDB" id="A0A2M6WVX3"/>
<dbReference type="Pfam" id="PF20803">
    <property type="entry name" value="PaaX_M"/>
    <property type="match status" value="1"/>
</dbReference>
<dbReference type="Gene3D" id="3.30.70.2650">
    <property type="match status" value="1"/>
</dbReference>
<feature type="transmembrane region" description="Helical" evidence="1">
    <location>
        <begin position="30"/>
        <end position="53"/>
    </location>
</feature>
<sequence>MKNNQNKLKLKSIREKHSKGELIKNILKNLAIGGILISGLAMPNIVQLLNFFGATQTNERRKMLKAVERMKQKKLVRIYEKNGADIIEITELGKKKVLSYDLENIKITRPKKWDGYWRIIIFDIPEKNKKARRALNFKLKDMEFFPLQKSVFVCPFECKNEIEFVLEFFGVKRYVRQILAKNIENDEFLKNFFKL</sequence>
<accession>A0A2M6WVX3</accession>
<dbReference type="EMBL" id="PFAA01000015">
    <property type="protein sequence ID" value="PIT96922.1"/>
    <property type="molecule type" value="Genomic_DNA"/>
</dbReference>
<protein>
    <recommendedName>
        <fullName evidence="2">Transcriptional repressor PaaX-like central Cas2-like domain-containing protein</fullName>
    </recommendedName>
</protein>
<gene>
    <name evidence="3" type="ORF">COT82_00535</name>
</gene>
<name>A0A2M6WVX3_9BACT</name>